<reference evidence="1 2" key="1">
    <citation type="submission" date="2020-08" db="EMBL/GenBank/DDBJ databases">
        <title>Genomic Encyclopedia of Type Strains, Phase III (KMG-III): the genomes of soil and plant-associated and newly described type strains.</title>
        <authorList>
            <person name="Whitman W."/>
        </authorList>
    </citation>
    <scope>NUCLEOTIDE SEQUENCE [LARGE SCALE GENOMIC DNA]</scope>
    <source>
        <strain evidence="1 2">CECT 8897</strain>
    </source>
</reference>
<evidence type="ECO:0000313" key="2">
    <source>
        <dbReference type="Proteomes" id="UP000541535"/>
    </source>
</evidence>
<accession>A0A7W5BBY7</accession>
<sequence>MKKQKILLLIIFGAVFLFVNAKNTENNSNNSKKIAVRKGEILSKELELGALKAINLPMPEASIFIKNIVSMHLSLGLEIGDAIEILQEAKFNIKPIYEKIGDENHGNPSYIFAMKKLEKAAQYSRLH</sequence>
<dbReference type="AlphaFoldDB" id="A0A7W5BBY7"/>
<comment type="caution">
    <text evidence="1">The sequence shown here is derived from an EMBL/GenBank/DDBJ whole genome shotgun (WGS) entry which is preliminary data.</text>
</comment>
<name>A0A7W5BBY7_9BURK</name>
<keyword evidence="2" id="KW-1185">Reference proteome</keyword>
<dbReference type="Proteomes" id="UP000541535">
    <property type="component" value="Unassembled WGS sequence"/>
</dbReference>
<protein>
    <submittedName>
        <fullName evidence="1">Uncharacterized protein</fullName>
    </submittedName>
</protein>
<gene>
    <name evidence="1" type="ORF">FHS03_003212</name>
</gene>
<dbReference type="EMBL" id="JACHXD010000008">
    <property type="protein sequence ID" value="MBB3120153.1"/>
    <property type="molecule type" value="Genomic_DNA"/>
</dbReference>
<proteinExistence type="predicted"/>
<dbReference type="RefSeq" id="WP_183441926.1">
    <property type="nucleotide sequence ID" value="NZ_JACHXD010000008.1"/>
</dbReference>
<evidence type="ECO:0000313" key="1">
    <source>
        <dbReference type="EMBL" id="MBB3120153.1"/>
    </source>
</evidence>
<organism evidence="1 2">
    <name type="scientific">Pseudoduganella violacea</name>
    <dbReference type="NCBI Taxonomy" id="1715466"/>
    <lineage>
        <taxon>Bacteria</taxon>
        <taxon>Pseudomonadati</taxon>
        <taxon>Pseudomonadota</taxon>
        <taxon>Betaproteobacteria</taxon>
        <taxon>Burkholderiales</taxon>
        <taxon>Oxalobacteraceae</taxon>
        <taxon>Telluria group</taxon>
        <taxon>Pseudoduganella</taxon>
    </lineage>
</organism>